<evidence type="ECO:0000256" key="2">
    <source>
        <dbReference type="ARBA" id="ARBA00022692"/>
    </source>
</evidence>
<evidence type="ECO:0000313" key="10">
    <source>
        <dbReference type="Proteomes" id="UP000799778"/>
    </source>
</evidence>
<evidence type="ECO:0000256" key="5">
    <source>
        <dbReference type="ARBA" id="ARBA00038359"/>
    </source>
</evidence>
<feature type="transmembrane region" description="Helical" evidence="7">
    <location>
        <begin position="174"/>
        <end position="195"/>
    </location>
</feature>
<gene>
    <name evidence="9" type="ORF">BU24DRAFT_418072</name>
</gene>
<evidence type="ECO:0000256" key="4">
    <source>
        <dbReference type="ARBA" id="ARBA00023136"/>
    </source>
</evidence>
<evidence type="ECO:0000256" key="3">
    <source>
        <dbReference type="ARBA" id="ARBA00022989"/>
    </source>
</evidence>
<feature type="transmembrane region" description="Helical" evidence="7">
    <location>
        <begin position="207"/>
        <end position="232"/>
    </location>
</feature>
<dbReference type="Proteomes" id="UP000799778">
    <property type="component" value="Unassembled WGS sequence"/>
</dbReference>
<evidence type="ECO:0000256" key="6">
    <source>
        <dbReference type="SAM" id="MobiDB-lite"/>
    </source>
</evidence>
<keyword evidence="3 7" id="KW-1133">Transmembrane helix</keyword>
<evidence type="ECO:0000256" key="1">
    <source>
        <dbReference type="ARBA" id="ARBA00004141"/>
    </source>
</evidence>
<dbReference type="EMBL" id="ML978067">
    <property type="protein sequence ID" value="KAF2018549.1"/>
    <property type="molecule type" value="Genomic_DNA"/>
</dbReference>
<sequence length="349" mass="38511">MWSIRSDNVQGRVMMGVDIAFLVLAFVSFAIRLKARKITRMRLDGSDYTCFAGLILSVGLTVILFAVFSHGWGLDVSHFTEEYQVFAGKLMPSIIIVWNTAVTCVRVSMLLFYLRIFEVSSLRPAFWIALGLNIAGCVAICITALTICRPMNSAYKQVPGGHCGDILVFQSFTAYWNLIGDVAIVILPMPILWSLKIGTRKKIGLSIIMGLGVIICIGTIIRVIFSAVYMVGNITMQNAVVVFITAMEPVLGVIIACVAHFPPVFRRFGSSHFAISVSRIFRSEKSTGNGADSTWSGSTQHSAPSNQGEFDFDLDSTRRLNLSNSNDQDSKYGIKVTNEWDVERASYQS</sequence>
<evidence type="ECO:0000256" key="7">
    <source>
        <dbReference type="SAM" id="Phobius"/>
    </source>
</evidence>
<accession>A0A6A5XZX2</accession>
<protein>
    <recommendedName>
        <fullName evidence="8">Rhodopsin domain-containing protein</fullName>
    </recommendedName>
</protein>
<dbReference type="AlphaFoldDB" id="A0A6A5XZX2"/>
<evidence type="ECO:0000313" key="9">
    <source>
        <dbReference type="EMBL" id="KAF2018549.1"/>
    </source>
</evidence>
<name>A0A6A5XZX2_9PLEO</name>
<dbReference type="GO" id="GO:0016020">
    <property type="term" value="C:membrane"/>
    <property type="evidence" value="ECO:0007669"/>
    <property type="project" value="UniProtKB-SubCell"/>
</dbReference>
<dbReference type="GeneID" id="54284286"/>
<keyword evidence="4 7" id="KW-0472">Membrane</keyword>
<dbReference type="InterPro" id="IPR049326">
    <property type="entry name" value="Rhodopsin_dom_fungi"/>
</dbReference>
<feature type="domain" description="Rhodopsin" evidence="8">
    <location>
        <begin position="31"/>
        <end position="267"/>
    </location>
</feature>
<feature type="transmembrane region" description="Helical" evidence="7">
    <location>
        <begin position="51"/>
        <end position="73"/>
    </location>
</feature>
<proteinExistence type="inferred from homology"/>
<organism evidence="9 10">
    <name type="scientific">Aaosphaeria arxii CBS 175.79</name>
    <dbReference type="NCBI Taxonomy" id="1450172"/>
    <lineage>
        <taxon>Eukaryota</taxon>
        <taxon>Fungi</taxon>
        <taxon>Dikarya</taxon>
        <taxon>Ascomycota</taxon>
        <taxon>Pezizomycotina</taxon>
        <taxon>Dothideomycetes</taxon>
        <taxon>Pleosporomycetidae</taxon>
        <taxon>Pleosporales</taxon>
        <taxon>Pleosporales incertae sedis</taxon>
        <taxon>Aaosphaeria</taxon>
    </lineage>
</organism>
<dbReference type="Pfam" id="PF20684">
    <property type="entry name" value="Fung_rhodopsin"/>
    <property type="match status" value="1"/>
</dbReference>
<feature type="transmembrane region" description="Helical" evidence="7">
    <location>
        <begin position="93"/>
        <end position="114"/>
    </location>
</feature>
<dbReference type="PANTHER" id="PTHR33048">
    <property type="entry name" value="PTH11-LIKE INTEGRAL MEMBRANE PROTEIN (AFU_ORTHOLOGUE AFUA_5G11245)"/>
    <property type="match status" value="1"/>
</dbReference>
<dbReference type="OrthoDB" id="10017208at2759"/>
<feature type="transmembrane region" description="Helical" evidence="7">
    <location>
        <begin position="126"/>
        <end position="147"/>
    </location>
</feature>
<dbReference type="PANTHER" id="PTHR33048:SF57">
    <property type="entry name" value="INTEGRAL MEMBRANE PROTEIN-RELATED"/>
    <property type="match status" value="1"/>
</dbReference>
<keyword evidence="2 7" id="KW-0812">Transmembrane</keyword>
<evidence type="ECO:0000259" key="8">
    <source>
        <dbReference type="Pfam" id="PF20684"/>
    </source>
</evidence>
<comment type="subcellular location">
    <subcellularLocation>
        <location evidence="1">Membrane</location>
        <topology evidence="1">Multi-pass membrane protein</topology>
    </subcellularLocation>
</comment>
<dbReference type="InterPro" id="IPR052337">
    <property type="entry name" value="SAT4-like"/>
</dbReference>
<dbReference type="RefSeq" id="XP_033386888.1">
    <property type="nucleotide sequence ID" value="XM_033526889.1"/>
</dbReference>
<feature type="transmembrane region" description="Helical" evidence="7">
    <location>
        <begin position="238"/>
        <end position="261"/>
    </location>
</feature>
<keyword evidence="10" id="KW-1185">Reference proteome</keyword>
<feature type="transmembrane region" description="Helical" evidence="7">
    <location>
        <begin position="12"/>
        <end position="31"/>
    </location>
</feature>
<feature type="region of interest" description="Disordered" evidence="6">
    <location>
        <begin position="287"/>
        <end position="308"/>
    </location>
</feature>
<comment type="similarity">
    <text evidence="5">Belongs to the SAT4 family.</text>
</comment>
<reference evidence="9" key="1">
    <citation type="journal article" date="2020" name="Stud. Mycol.">
        <title>101 Dothideomycetes genomes: a test case for predicting lifestyles and emergence of pathogens.</title>
        <authorList>
            <person name="Haridas S."/>
            <person name="Albert R."/>
            <person name="Binder M."/>
            <person name="Bloem J."/>
            <person name="Labutti K."/>
            <person name="Salamov A."/>
            <person name="Andreopoulos B."/>
            <person name="Baker S."/>
            <person name="Barry K."/>
            <person name="Bills G."/>
            <person name="Bluhm B."/>
            <person name="Cannon C."/>
            <person name="Castanera R."/>
            <person name="Culley D."/>
            <person name="Daum C."/>
            <person name="Ezra D."/>
            <person name="Gonzalez J."/>
            <person name="Henrissat B."/>
            <person name="Kuo A."/>
            <person name="Liang C."/>
            <person name="Lipzen A."/>
            <person name="Lutzoni F."/>
            <person name="Magnuson J."/>
            <person name="Mondo S."/>
            <person name="Nolan M."/>
            <person name="Ohm R."/>
            <person name="Pangilinan J."/>
            <person name="Park H.-J."/>
            <person name="Ramirez L."/>
            <person name="Alfaro M."/>
            <person name="Sun H."/>
            <person name="Tritt A."/>
            <person name="Yoshinaga Y."/>
            <person name="Zwiers L.-H."/>
            <person name="Turgeon B."/>
            <person name="Goodwin S."/>
            <person name="Spatafora J."/>
            <person name="Crous P."/>
            <person name="Grigoriev I."/>
        </authorList>
    </citation>
    <scope>NUCLEOTIDE SEQUENCE</scope>
    <source>
        <strain evidence="9">CBS 175.79</strain>
    </source>
</reference>